<dbReference type="EMBL" id="WQLB01000010">
    <property type="protein sequence ID" value="MVN87015.1"/>
    <property type="molecule type" value="Genomic_DNA"/>
</dbReference>
<name>A0A7C9HZG1_9DEIO</name>
<evidence type="ECO:0000313" key="2">
    <source>
        <dbReference type="Proteomes" id="UP000483286"/>
    </source>
</evidence>
<comment type="caution">
    <text evidence="1">The sequence shown here is derived from an EMBL/GenBank/DDBJ whole genome shotgun (WGS) entry which is preliminary data.</text>
</comment>
<proteinExistence type="predicted"/>
<keyword evidence="2" id="KW-1185">Reference proteome</keyword>
<dbReference type="AlphaFoldDB" id="A0A7C9HZG1"/>
<evidence type="ECO:0000313" key="1">
    <source>
        <dbReference type="EMBL" id="MVN87015.1"/>
    </source>
</evidence>
<sequence>MLRLEGLYAISPTKRMTLFADPIRPLSGVLASDLQAVQDACAANAGQCAVQVNTAFGWMQGTLSEKTPARLRLRSFEGHLSFLPRS</sequence>
<dbReference type="Proteomes" id="UP000483286">
    <property type="component" value="Unassembled WGS sequence"/>
</dbReference>
<dbReference type="RefSeq" id="WP_157459067.1">
    <property type="nucleotide sequence ID" value="NZ_WQLB01000010.1"/>
</dbReference>
<accession>A0A7C9HZG1</accession>
<reference evidence="1 2" key="1">
    <citation type="submission" date="2019-12" db="EMBL/GenBank/DDBJ databases">
        <title>Deinococcus sp. HMF7620 Genome sequencing and assembly.</title>
        <authorList>
            <person name="Kang H."/>
            <person name="Kim H."/>
            <person name="Joh K."/>
        </authorList>
    </citation>
    <scope>NUCLEOTIDE SEQUENCE [LARGE SCALE GENOMIC DNA]</scope>
    <source>
        <strain evidence="1 2">HMF7620</strain>
    </source>
</reference>
<gene>
    <name evidence="1" type="ORF">GO986_09575</name>
</gene>
<protein>
    <submittedName>
        <fullName evidence="1">Uncharacterized protein</fullName>
    </submittedName>
</protein>
<organism evidence="1 2">
    <name type="scientific">Deinococcus arboris</name>
    <dbReference type="NCBI Taxonomy" id="2682977"/>
    <lineage>
        <taxon>Bacteria</taxon>
        <taxon>Thermotogati</taxon>
        <taxon>Deinococcota</taxon>
        <taxon>Deinococci</taxon>
        <taxon>Deinococcales</taxon>
        <taxon>Deinococcaceae</taxon>
        <taxon>Deinococcus</taxon>
    </lineage>
</organism>